<gene>
    <name evidence="1" type="ORF">D4A47_06240</name>
</gene>
<dbReference type="SUPFAM" id="SSF52058">
    <property type="entry name" value="L domain-like"/>
    <property type="match status" value="1"/>
</dbReference>
<protein>
    <recommendedName>
        <fullName evidence="3">Leucine-rich repeat domain-containing protein</fullName>
    </recommendedName>
</protein>
<evidence type="ECO:0008006" key="3">
    <source>
        <dbReference type="Google" id="ProtNLM"/>
    </source>
</evidence>
<dbReference type="RefSeq" id="WP_121586609.1">
    <property type="nucleotide sequence ID" value="NZ_RCHT01000007.1"/>
</dbReference>
<keyword evidence="2" id="KW-1185">Reference proteome</keyword>
<sequence>MPTRDWTIEAARGIVGEYDGSVVRPALEKTLKYMGEVNQISEALVSEVGETYKIWYDDPERGAYRGDFMFWSGSDWEVLSGNREDITRHLLSRVDEAIDRSGMANDMANEALSNTGLLKDDVTKLQEDFTSVADGKALVETAISDMGGTVSKAADVATFQELADGVGTISGDGAGGELKVLIERTTAPIAVPEGTARIGDFAFYKYIGLHIDHLPDGIITIGDSAFRESDITLTTLPESMTEVKQYAFYSCVGLALTHLPANINYIRRYSFYKCVNLDMESLPEATEKIEDYGLYGCTKLALTSLPSKLKSIGVYALSNCTNLGLTEINIESIGDYALSGCTKLQSIKMGGRIKSISGRAFVNCDNLVEITCDFAEGAVANAPWGATKATITYLR</sequence>
<dbReference type="PANTHER" id="PTHR45661:SF3">
    <property type="entry name" value="IG-LIKE DOMAIN-CONTAINING PROTEIN"/>
    <property type="match status" value="1"/>
</dbReference>
<dbReference type="Gene3D" id="3.80.10.10">
    <property type="entry name" value="Ribonuclease Inhibitor"/>
    <property type="match status" value="2"/>
</dbReference>
<dbReference type="PANTHER" id="PTHR45661">
    <property type="entry name" value="SURFACE ANTIGEN"/>
    <property type="match status" value="1"/>
</dbReference>
<name>A0A498CZB8_9FIRM</name>
<accession>A0A498CZB8</accession>
<organism evidence="1 2">
    <name type="scientific">Anaerotruncus massiliensis</name>
    <name type="common">ex Liu et al. 2021</name>
    <dbReference type="NCBI Taxonomy" id="2321404"/>
    <lineage>
        <taxon>Bacteria</taxon>
        <taxon>Bacillati</taxon>
        <taxon>Bacillota</taxon>
        <taxon>Clostridia</taxon>
        <taxon>Eubacteriales</taxon>
        <taxon>Oscillospiraceae</taxon>
        <taxon>Anaerotruncus</taxon>
    </lineage>
</organism>
<dbReference type="Proteomes" id="UP000276301">
    <property type="component" value="Unassembled WGS sequence"/>
</dbReference>
<dbReference type="InterPro" id="IPR026906">
    <property type="entry name" value="LRR_5"/>
</dbReference>
<proteinExistence type="predicted"/>
<dbReference type="InterPro" id="IPR032675">
    <property type="entry name" value="LRR_dom_sf"/>
</dbReference>
<dbReference type="InterPro" id="IPR053139">
    <property type="entry name" value="Surface_bspA-like"/>
</dbReference>
<dbReference type="Pfam" id="PF13306">
    <property type="entry name" value="LRR_5"/>
    <property type="match status" value="1"/>
</dbReference>
<reference evidence="1 2" key="1">
    <citation type="submission" date="2018-10" db="EMBL/GenBank/DDBJ databases">
        <title>Anaerotruncus faecis sp. nov., isolated from human feces.</title>
        <authorList>
            <person name="Wang Y.-J."/>
        </authorList>
    </citation>
    <scope>NUCLEOTIDE SEQUENCE [LARGE SCALE GENOMIC DNA]</scope>
    <source>
        <strain evidence="1 2">22A2-44</strain>
    </source>
</reference>
<dbReference type="EMBL" id="RCHT01000007">
    <property type="protein sequence ID" value="RLL12123.1"/>
    <property type="molecule type" value="Genomic_DNA"/>
</dbReference>
<evidence type="ECO:0000313" key="2">
    <source>
        <dbReference type="Proteomes" id="UP000276301"/>
    </source>
</evidence>
<comment type="caution">
    <text evidence="1">The sequence shown here is derived from an EMBL/GenBank/DDBJ whole genome shotgun (WGS) entry which is preliminary data.</text>
</comment>
<dbReference type="AlphaFoldDB" id="A0A498CZB8"/>
<evidence type="ECO:0000313" key="1">
    <source>
        <dbReference type="EMBL" id="RLL12123.1"/>
    </source>
</evidence>